<reference evidence="7 8" key="1">
    <citation type="submission" date="2020-07" db="EMBL/GenBank/DDBJ databases">
        <title>Above-ground endophytic microbial communities from plants in different locations in the United States.</title>
        <authorList>
            <person name="Frank C."/>
        </authorList>
    </citation>
    <scope>NUCLEOTIDE SEQUENCE [LARGE SCALE GENOMIC DNA]</scope>
    <source>
        <strain evidence="7 8">WPL5_2</strain>
    </source>
</reference>
<proteinExistence type="inferred from homology"/>
<name>A0AAW3T8Z2_9MICO</name>
<dbReference type="GO" id="GO:0030170">
    <property type="term" value="F:pyridoxal phosphate binding"/>
    <property type="evidence" value="ECO:0007669"/>
    <property type="project" value="InterPro"/>
</dbReference>
<dbReference type="EMBL" id="JACGXP010000005">
    <property type="protein sequence ID" value="MBA8991811.1"/>
    <property type="molecule type" value="Genomic_DNA"/>
</dbReference>
<evidence type="ECO:0000313" key="7">
    <source>
        <dbReference type="EMBL" id="MBA8991811.1"/>
    </source>
</evidence>
<dbReference type="GO" id="GO:0019346">
    <property type="term" value="P:transsulfuration"/>
    <property type="evidence" value="ECO:0007669"/>
    <property type="project" value="InterPro"/>
</dbReference>
<evidence type="ECO:0000313" key="8">
    <source>
        <dbReference type="Proteomes" id="UP000590225"/>
    </source>
</evidence>
<evidence type="ECO:0000256" key="1">
    <source>
        <dbReference type="ARBA" id="ARBA00001933"/>
    </source>
</evidence>
<dbReference type="Proteomes" id="UP000590225">
    <property type="component" value="Unassembled WGS sequence"/>
</dbReference>
<comment type="similarity">
    <text evidence="2 5">Belongs to the trans-sulfuration enzymes family.</text>
</comment>
<dbReference type="FunFam" id="3.40.640.10:FF:000009">
    <property type="entry name" value="Cystathionine gamma-synthase homolog"/>
    <property type="match status" value="1"/>
</dbReference>
<dbReference type="PANTHER" id="PTHR11808">
    <property type="entry name" value="TRANS-SULFURATION ENZYME FAMILY MEMBER"/>
    <property type="match status" value="1"/>
</dbReference>
<dbReference type="GO" id="GO:0019343">
    <property type="term" value="P:cysteine biosynthetic process via cystathionine"/>
    <property type="evidence" value="ECO:0007669"/>
    <property type="project" value="TreeGrafter"/>
</dbReference>
<evidence type="ECO:0000256" key="4">
    <source>
        <dbReference type="PIRSR" id="PIRSR001434-2"/>
    </source>
</evidence>
<dbReference type="InterPro" id="IPR000277">
    <property type="entry name" value="Cys/Met-Metab_PyrdxlP-dep_enz"/>
</dbReference>
<dbReference type="InterPro" id="IPR015421">
    <property type="entry name" value="PyrdxlP-dep_Trfase_major"/>
</dbReference>
<dbReference type="GO" id="GO:0003962">
    <property type="term" value="F:cystathionine gamma-synthase activity"/>
    <property type="evidence" value="ECO:0007669"/>
    <property type="project" value="UniProtKB-EC"/>
</dbReference>
<accession>A0AAW3T8Z2</accession>
<dbReference type="InterPro" id="IPR015424">
    <property type="entry name" value="PyrdxlP-dep_Trfase"/>
</dbReference>
<sequence>MTEFSTRAIHAGQEPDGPTGAVIPPIHLTSTYVQDGIGGMRNGYEYSRAGNPTRDSLQTLLADLDGGVAAYSFASGLAAEDALLRAALAPGARVVMGNDVYGGTHRLVSRLHVPWGVDLVVVDMSDLDQVRGALEGAPAETVLWVETPTNPLMKIADIAALATLGHEAGAIVVVDNTFASPYLQQPLSLGADVVVYSTTKYLGGHSDVVGGAVVLADEALAAKVQFLQFGAGAISSPFDAFLTTRGIKTLAVRMERHSQNAQAVAEALVTADGVERVYYPGLADHPGHDVAARQMRGFGGMLSVALSGGPEAARRFAESTELFALAESLGGVESLIGYPSEMTHASVKGTELAVPENVVRLSVGIEDAGDLVADLQQALTR</sequence>
<dbReference type="Gene3D" id="3.40.640.10">
    <property type="entry name" value="Type I PLP-dependent aspartate aminotransferase-like (Major domain)"/>
    <property type="match status" value="1"/>
</dbReference>
<feature type="modified residue" description="N6-(pyridoxal phosphate)lysine" evidence="4">
    <location>
        <position position="200"/>
    </location>
</feature>
<gene>
    <name evidence="7" type="ORF">FHW23_003089</name>
</gene>
<dbReference type="InterPro" id="IPR054542">
    <property type="entry name" value="Cys_met_metab_PP"/>
</dbReference>
<dbReference type="PIRSF" id="PIRSF001434">
    <property type="entry name" value="CGS"/>
    <property type="match status" value="1"/>
</dbReference>
<dbReference type="PROSITE" id="PS00868">
    <property type="entry name" value="CYS_MET_METAB_PP"/>
    <property type="match status" value="1"/>
</dbReference>
<evidence type="ECO:0000256" key="5">
    <source>
        <dbReference type="RuleBase" id="RU362118"/>
    </source>
</evidence>
<dbReference type="Pfam" id="PF01053">
    <property type="entry name" value="Cys_Met_Meta_PP"/>
    <property type="match status" value="1"/>
</dbReference>
<protein>
    <submittedName>
        <fullName evidence="7">Cystathionine gamma-synthase</fullName>
        <ecNumber evidence="7">2.5.1.48</ecNumber>
    </submittedName>
</protein>
<dbReference type="GO" id="GO:0005737">
    <property type="term" value="C:cytoplasm"/>
    <property type="evidence" value="ECO:0007669"/>
    <property type="project" value="TreeGrafter"/>
</dbReference>
<dbReference type="AlphaFoldDB" id="A0AAW3T8Z2"/>
<feature type="region of interest" description="Disordered" evidence="6">
    <location>
        <begin position="1"/>
        <end position="21"/>
    </location>
</feature>
<dbReference type="SUPFAM" id="SSF53383">
    <property type="entry name" value="PLP-dependent transferases"/>
    <property type="match status" value="1"/>
</dbReference>
<dbReference type="EC" id="2.5.1.48" evidence="7"/>
<evidence type="ECO:0000256" key="6">
    <source>
        <dbReference type="SAM" id="MobiDB-lite"/>
    </source>
</evidence>
<dbReference type="PANTHER" id="PTHR11808:SF15">
    <property type="entry name" value="CYSTATHIONINE GAMMA-LYASE"/>
    <property type="match status" value="1"/>
</dbReference>
<organism evidence="7 8">
    <name type="scientific">Curtobacterium pusillum</name>
    <dbReference type="NCBI Taxonomy" id="69373"/>
    <lineage>
        <taxon>Bacteria</taxon>
        <taxon>Bacillati</taxon>
        <taxon>Actinomycetota</taxon>
        <taxon>Actinomycetes</taxon>
        <taxon>Micrococcales</taxon>
        <taxon>Microbacteriaceae</taxon>
        <taxon>Curtobacterium</taxon>
    </lineage>
</organism>
<dbReference type="Gene3D" id="3.90.1150.10">
    <property type="entry name" value="Aspartate Aminotransferase, domain 1"/>
    <property type="match status" value="1"/>
</dbReference>
<dbReference type="NCBIfam" id="NF005871">
    <property type="entry name" value="PRK07811.1"/>
    <property type="match status" value="1"/>
</dbReference>
<comment type="cofactor">
    <cofactor evidence="1 5">
        <name>pyridoxal 5'-phosphate</name>
        <dbReference type="ChEBI" id="CHEBI:597326"/>
    </cofactor>
</comment>
<evidence type="ECO:0000256" key="2">
    <source>
        <dbReference type="ARBA" id="ARBA00009077"/>
    </source>
</evidence>
<comment type="caution">
    <text evidence="7">The sequence shown here is derived from an EMBL/GenBank/DDBJ whole genome shotgun (WGS) entry which is preliminary data.</text>
</comment>
<dbReference type="CDD" id="cd00614">
    <property type="entry name" value="CGS_like"/>
    <property type="match status" value="1"/>
</dbReference>
<keyword evidence="7" id="KW-0808">Transferase</keyword>
<dbReference type="InterPro" id="IPR015422">
    <property type="entry name" value="PyrdxlP-dep_Trfase_small"/>
</dbReference>
<dbReference type="GO" id="GO:0004123">
    <property type="term" value="F:cystathionine gamma-lyase activity"/>
    <property type="evidence" value="ECO:0007669"/>
    <property type="project" value="TreeGrafter"/>
</dbReference>
<keyword evidence="3 4" id="KW-0663">Pyridoxal phosphate</keyword>
<evidence type="ECO:0000256" key="3">
    <source>
        <dbReference type="ARBA" id="ARBA00022898"/>
    </source>
</evidence>